<gene>
    <name evidence="1" type="ORF">MHI_LOCUS305067</name>
</gene>
<evidence type="ECO:0000313" key="2">
    <source>
        <dbReference type="Proteomes" id="UP000752696"/>
    </source>
</evidence>
<organism evidence="1 2">
    <name type="scientific">Heterotrigona itama</name>
    <dbReference type="NCBI Taxonomy" id="395501"/>
    <lineage>
        <taxon>Eukaryota</taxon>
        <taxon>Metazoa</taxon>
        <taxon>Ecdysozoa</taxon>
        <taxon>Arthropoda</taxon>
        <taxon>Hexapoda</taxon>
        <taxon>Insecta</taxon>
        <taxon>Pterygota</taxon>
        <taxon>Neoptera</taxon>
        <taxon>Endopterygota</taxon>
        <taxon>Hymenoptera</taxon>
        <taxon>Apocrita</taxon>
        <taxon>Aculeata</taxon>
        <taxon>Apoidea</taxon>
        <taxon>Anthophila</taxon>
        <taxon>Apidae</taxon>
        <taxon>Heterotrigona</taxon>
    </lineage>
</organism>
<dbReference type="EMBL" id="CAJDYZ010005513">
    <property type="protein sequence ID" value="CAD1472545.1"/>
    <property type="molecule type" value="Genomic_DNA"/>
</dbReference>
<keyword evidence="2" id="KW-1185">Reference proteome</keyword>
<sequence>MEYLTRKTQPLLEKRDNLTSTVVRITCQNDKRISCSDDNDFPVKIIHNLVYSNVAQICWIKNSETRQIFHTSLKSSQLYIELYLLLELKFNSSVIKLCILSEPCDLAEPKLRQRNERVCKGGGEMPTDEPSGAATGMQGTFMQTDCCEFHGACIHASQCTALHSILFIRR</sequence>
<feature type="non-terminal residue" evidence="1">
    <location>
        <position position="170"/>
    </location>
</feature>
<evidence type="ECO:0000313" key="1">
    <source>
        <dbReference type="EMBL" id="CAD1472545.1"/>
    </source>
</evidence>
<reference evidence="1" key="1">
    <citation type="submission" date="2020-07" db="EMBL/GenBank/DDBJ databases">
        <authorList>
            <person name="Nazaruddin N."/>
        </authorList>
    </citation>
    <scope>NUCLEOTIDE SEQUENCE</scope>
</reference>
<name>A0A6V7H327_9HYME</name>
<accession>A0A6V7H327</accession>
<dbReference type="Proteomes" id="UP000752696">
    <property type="component" value="Unassembled WGS sequence"/>
</dbReference>
<proteinExistence type="predicted"/>
<dbReference type="AlphaFoldDB" id="A0A6V7H327"/>
<protein>
    <submittedName>
        <fullName evidence="1">Uncharacterized protein</fullName>
    </submittedName>
</protein>
<comment type="caution">
    <text evidence="1">The sequence shown here is derived from an EMBL/GenBank/DDBJ whole genome shotgun (WGS) entry which is preliminary data.</text>
</comment>